<name>A0ABV6XX13_9ACTN</name>
<dbReference type="Proteomes" id="UP001592581">
    <property type="component" value="Unassembled WGS sequence"/>
</dbReference>
<accession>A0ABV6XX13</accession>
<evidence type="ECO:0000313" key="2">
    <source>
        <dbReference type="EMBL" id="MFC1442818.1"/>
    </source>
</evidence>
<feature type="domain" description="AAA+ ATPase" evidence="1">
    <location>
        <begin position="48"/>
        <end position="294"/>
    </location>
</feature>
<reference evidence="2 3" key="1">
    <citation type="submission" date="2024-06" db="EMBL/GenBank/DDBJ databases">
        <authorList>
            <person name="Lee S.D."/>
        </authorList>
    </citation>
    <scope>NUCLEOTIDE SEQUENCE [LARGE SCALE GENOMIC DNA]</scope>
    <source>
        <strain evidence="2 3">N1-10</strain>
    </source>
</reference>
<comment type="caution">
    <text evidence="2">The sequence shown here is derived from an EMBL/GenBank/DDBJ whole genome shotgun (WGS) entry which is preliminary data.</text>
</comment>
<dbReference type="Pfam" id="PF13304">
    <property type="entry name" value="AAA_21"/>
    <property type="match status" value="1"/>
</dbReference>
<gene>
    <name evidence="2" type="ORF">ABUW04_31670</name>
</gene>
<dbReference type="RefSeq" id="WP_380567916.1">
    <property type="nucleotide sequence ID" value="NZ_JBEUKS010000014.1"/>
</dbReference>
<proteinExistence type="predicted"/>
<dbReference type="InterPro" id="IPR027417">
    <property type="entry name" value="P-loop_NTPase"/>
</dbReference>
<protein>
    <submittedName>
        <fullName evidence="2">AAA family ATPase</fullName>
    </submittedName>
</protein>
<dbReference type="PANTHER" id="PTHR43581">
    <property type="entry name" value="ATP/GTP PHOSPHATASE"/>
    <property type="match status" value="1"/>
</dbReference>
<dbReference type="Pfam" id="PF13476">
    <property type="entry name" value="AAA_23"/>
    <property type="match status" value="1"/>
</dbReference>
<organism evidence="2 3">
    <name type="scientific">Streptacidiphilus jeojiensis</name>
    <dbReference type="NCBI Taxonomy" id="3229225"/>
    <lineage>
        <taxon>Bacteria</taxon>
        <taxon>Bacillati</taxon>
        <taxon>Actinomycetota</taxon>
        <taxon>Actinomycetes</taxon>
        <taxon>Kitasatosporales</taxon>
        <taxon>Streptomycetaceae</taxon>
        <taxon>Streptacidiphilus</taxon>
    </lineage>
</organism>
<dbReference type="InterPro" id="IPR051396">
    <property type="entry name" value="Bact_Antivir_Def_Nuclease"/>
</dbReference>
<keyword evidence="3" id="KW-1185">Reference proteome</keyword>
<dbReference type="PANTHER" id="PTHR43581:SF2">
    <property type="entry name" value="EXCINUCLEASE ATPASE SUBUNIT"/>
    <property type="match status" value="1"/>
</dbReference>
<dbReference type="Gene3D" id="3.40.50.300">
    <property type="entry name" value="P-loop containing nucleotide triphosphate hydrolases"/>
    <property type="match status" value="2"/>
</dbReference>
<evidence type="ECO:0000313" key="3">
    <source>
        <dbReference type="Proteomes" id="UP001592581"/>
    </source>
</evidence>
<evidence type="ECO:0000259" key="1">
    <source>
        <dbReference type="SMART" id="SM00382"/>
    </source>
</evidence>
<dbReference type="SMART" id="SM00382">
    <property type="entry name" value="AAA"/>
    <property type="match status" value="1"/>
</dbReference>
<sequence length="496" mass="54696">MDEYRSEISQSVIIGLEEKVAKDSYGKYLKKVTLRKVRGFTDRTVTFDFPVTALVGPNGGGKTTVLGSAALAYKSVLPRRFFAKSGKYDASMQDWSIEYEVIDKSVSPRGPISRAARFTTSKWSRDSVLDREVKTFGVDRTLPATERAQLKKAIGGKFAALKEVQLPPEVAEHVARILGKQIEGFQQLFLDEAGNVTLFSGRTHRDVQYSEFHFGAGEASVIRIVAGVETAMDGSLILIEEIENGLHPVATRRMVEYLIGVAKRKGCQVIFTTHSNDALAPLPSKAIWAAYNGEVLQGKLDVRALRTITGQIHAKLAIFVEDKFAELMVTTALRAHGGIEMDAVKIHGMGGADPAIKVNNQHNVDPTSSFPSVCILDGDQSHRVDVGERIFALPGYSSPEAHILGRVLERLDSLAAKLAMYLQLSLHQQERVKEVVRNRAVTNWDRHVIWEQIGADLDFTAGNIVASAFLTAWALEFPQEVNDLVDSLGDLLPRRE</sequence>
<dbReference type="SUPFAM" id="SSF52540">
    <property type="entry name" value="P-loop containing nucleoside triphosphate hydrolases"/>
    <property type="match status" value="1"/>
</dbReference>
<dbReference type="InterPro" id="IPR003593">
    <property type="entry name" value="AAA+_ATPase"/>
</dbReference>
<dbReference type="EMBL" id="JBEUKS010000014">
    <property type="protein sequence ID" value="MFC1442818.1"/>
    <property type="molecule type" value="Genomic_DNA"/>
</dbReference>
<dbReference type="InterPro" id="IPR038729">
    <property type="entry name" value="Rad50/SbcC_AAA"/>
</dbReference>
<dbReference type="InterPro" id="IPR003959">
    <property type="entry name" value="ATPase_AAA_core"/>
</dbReference>